<evidence type="ECO:0000259" key="4">
    <source>
        <dbReference type="Pfam" id="PF01648"/>
    </source>
</evidence>
<accession>A0A7W5UVA1</accession>
<feature type="binding site" evidence="3">
    <location>
        <position position="103"/>
    </location>
    <ligand>
        <name>Mg(2+)</name>
        <dbReference type="ChEBI" id="CHEBI:18420"/>
    </ligand>
</feature>
<dbReference type="AlphaFoldDB" id="A0A7W5UVA1"/>
<feature type="binding site" evidence="2">
    <location>
        <position position="152"/>
    </location>
    <ligand>
        <name>CoA</name>
        <dbReference type="ChEBI" id="CHEBI:57287"/>
    </ligand>
</feature>
<comment type="cofactor">
    <cofactor evidence="3">
        <name>Mg(2+)</name>
        <dbReference type="ChEBI" id="CHEBI:18420"/>
    </cofactor>
</comment>
<protein>
    <submittedName>
        <fullName evidence="6">4'-phosphopantetheinyl transferase EntD</fullName>
    </submittedName>
</protein>
<feature type="binding site" evidence="2">
    <location>
        <position position="162"/>
    </location>
    <ligand>
        <name>CoA</name>
        <dbReference type="ChEBI" id="CHEBI:57287"/>
    </ligand>
</feature>
<dbReference type="GeneID" id="95387728"/>
<feature type="binding site" evidence="3">
    <location>
        <position position="105"/>
    </location>
    <ligand>
        <name>Mg(2+)</name>
        <dbReference type="ChEBI" id="CHEBI:18420"/>
    </ligand>
</feature>
<keyword evidence="3" id="KW-0460">Magnesium</keyword>
<evidence type="ECO:0000256" key="1">
    <source>
        <dbReference type="ARBA" id="ARBA00022679"/>
    </source>
</evidence>
<name>A0A7W5UVA1_9ACTN</name>
<feature type="binding site" evidence="2">
    <location>
        <position position="47"/>
    </location>
    <ligand>
        <name>CoA</name>
        <dbReference type="ChEBI" id="CHEBI:57287"/>
    </ligand>
</feature>
<feature type="binding site" evidence="2">
    <location>
        <position position="39"/>
    </location>
    <ligand>
        <name>CoA</name>
        <dbReference type="ChEBI" id="CHEBI:57287"/>
    </ligand>
</feature>
<dbReference type="InterPro" id="IPR041354">
    <property type="entry name" value="4PPT_N"/>
</dbReference>
<dbReference type="Pfam" id="PF17837">
    <property type="entry name" value="4PPT_N"/>
    <property type="match status" value="1"/>
</dbReference>
<dbReference type="Gene3D" id="3.90.470.20">
    <property type="entry name" value="4'-phosphopantetheinyl transferase domain"/>
    <property type="match status" value="1"/>
</dbReference>
<dbReference type="SUPFAM" id="SSF56214">
    <property type="entry name" value="4'-phosphopantetheinyl transferase"/>
    <property type="match status" value="1"/>
</dbReference>
<dbReference type="PANTHER" id="PTHR38096:SF1">
    <property type="entry name" value="ENTEROBACTIN SYNTHASE COMPONENT D"/>
    <property type="match status" value="1"/>
</dbReference>
<sequence length="232" mass="25092">MIEEILPVTVKAFDTFTDPSDVVLFPEEAALVRLVAGKRRAEFTTARDCAHRAMRRLGVDPVPILSGPYGEPLWPPGVIGSITHCAGYRAAAVSVQPGAVGIDAEPDAPLPPGVLEVVSLPREREMLLGLAALYPRTSWDRLLFSAKESVYKAWFPLAGRWLDFQDAAVSLDPERGTFRAELLVPGPRWMGRPLTGFSGRWRTGAGLIVTAVAAVAAPHAVPPARRPEGNLR</sequence>
<evidence type="ECO:0000256" key="3">
    <source>
        <dbReference type="PIRSR" id="PIRSR603542-2"/>
    </source>
</evidence>
<feature type="domain" description="4'-phosphopantetheinyl transferase N-terminal" evidence="5">
    <location>
        <begin position="27"/>
        <end position="94"/>
    </location>
</feature>
<dbReference type="RefSeq" id="WP_183644445.1">
    <property type="nucleotide sequence ID" value="NZ_JACIBV010000001.1"/>
</dbReference>
<keyword evidence="1 6" id="KW-0808">Transferase</keyword>
<evidence type="ECO:0000256" key="2">
    <source>
        <dbReference type="PIRSR" id="PIRSR603542-1"/>
    </source>
</evidence>
<dbReference type="InterPro" id="IPR008278">
    <property type="entry name" value="4-PPantetheinyl_Trfase_dom"/>
</dbReference>
<keyword evidence="7" id="KW-1185">Reference proteome</keyword>
<dbReference type="PRINTS" id="PR01399">
    <property type="entry name" value="ENTSNTHTASED"/>
</dbReference>
<feature type="binding site" evidence="3">
    <location>
        <position position="104"/>
    </location>
    <ligand>
        <name>Mg(2+)</name>
        <dbReference type="ChEBI" id="CHEBI:18420"/>
    </ligand>
</feature>
<dbReference type="GO" id="GO:0000287">
    <property type="term" value="F:magnesium ion binding"/>
    <property type="evidence" value="ECO:0007669"/>
    <property type="project" value="InterPro"/>
</dbReference>
<evidence type="ECO:0000259" key="5">
    <source>
        <dbReference type="Pfam" id="PF17837"/>
    </source>
</evidence>
<dbReference type="PANTHER" id="PTHR38096">
    <property type="entry name" value="ENTEROBACTIN SYNTHASE COMPONENT D"/>
    <property type="match status" value="1"/>
</dbReference>
<feature type="binding site" evidence="2">
    <location>
        <position position="103"/>
    </location>
    <ligand>
        <name>CoA</name>
        <dbReference type="ChEBI" id="CHEBI:57287"/>
    </ligand>
</feature>
<dbReference type="GO" id="GO:0008897">
    <property type="term" value="F:holo-[acyl-carrier-protein] synthase activity"/>
    <property type="evidence" value="ECO:0007669"/>
    <property type="project" value="InterPro"/>
</dbReference>
<dbReference type="InterPro" id="IPR037143">
    <property type="entry name" value="4-PPantetheinyl_Trfase_dom_sf"/>
</dbReference>
<gene>
    <name evidence="6" type="ORF">FHR33_001156</name>
</gene>
<dbReference type="Proteomes" id="UP000579945">
    <property type="component" value="Unassembled WGS sequence"/>
</dbReference>
<dbReference type="EMBL" id="JACIBV010000001">
    <property type="protein sequence ID" value="MBB3725296.1"/>
    <property type="molecule type" value="Genomic_DNA"/>
</dbReference>
<feature type="binding site" evidence="2">
    <location>
        <position position="148"/>
    </location>
    <ligand>
        <name>CoA</name>
        <dbReference type="ChEBI" id="CHEBI:57287"/>
    </ligand>
</feature>
<feature type="binding site" evidence="2">
    <location>
        <begin position="83"/>
        <end position="84"/>
    </location>
    <ligand>
        <name>CoA</name>
        <dbReference type="ChEBI" id="CHEBI:57287"/>
    </ligand>
</feature>
<dbReference type="Pfam" id="PF01648">
    <property type="entry name" value="ACPS"/>
    <property type="match status" value="1"/>
</dbReference>
<proteinExistence type="predicted"/>
<dbReference type="GO" id="GO:0005886">
    <property type="term" value="C:plasma membrane"/>
    <property type="evidence" value="ECO:0007669"/>
    <property type="project" value="TreeGrafter"/>
</dbReference>
<dbReference type="InterPro" id="IPR003542">
    <property type="entry name" value="Enbac_synth_compD-like"/>
</dbReference>
<evidence type="ECO:0000313" key="6">
    <source>
        <dbReference type="EMBL" id="MBB3725296.1"/>
    </source>
</evidence>
<organism evidence="6 7">
    <name type="scientific">Nonomuraea dietziae</name>
    <dbReference type="NCBI Taxonomy" id="65515"/>
    <lineage>
        <taxon>Bacteria</taxon>
        <taxon>Bacillati</taxon>
        <taxon>Actinomycetota</taxon>
        <taxon>Actinomycetes</taxon>
        <taxon>Streptosporangiales</taxon>
        <taxon>Streptosporangiaceae</taxon>
        <taxon>Nonomuraea</taxon>
    </lineage>
</organism>
<reference evidence="6 7" key="1">
    <citation type="submission" date="2020-08" db="EMBL/GenBank/DDBJ databases">
        <title>Sequencing the genomes of 1000 actinobacteria strains.</title>
        <authorList>
            <person name="Klenk H.-P."/>
        </authorList>
    </citation>
    <scope>NUCLEOTIDE SEQUENCE [LARGE SCALE GENOMIC DNA]</scope>
    <source>
        <strain evidence="6 7">DSM 44320</strain>
    </source>
</reference>
<evidence type="ECO:0000313" key="7">
    <source>
        <dbReference type="Proteomes" id="UP000579945"/>
    </source>
</evidence>
<feature type="domain" description="4'-phosphopantetheinyl transferase" evidence="4">
    <location>
        <begin position="99"/>
        <end position="176"/>
    </location>
</feature>
<keyword evidence="3" id="KW-0479">Metal-binding</keyword>
<comment type="caution">
    <text evidence="6">The sequence shown here is derived from an EMBL/GenBank/DDBJ whole genome shotgun (WGS) entry which is preliminary data.</text>
</comment>
<dbReference type="GO" id="GO:0009366">
    <property type="term" value="C:enterobactin synthetase complex"/>
    <property type="evidence" value="ECO:0007669"/>
    <property type="project" value="InterPro"/>
</dbReference>
<dbReference type="GO" id="GO:0009239">
    <property type="term" value="P:enterobactin biosynthetic process"/>
    <property type="evidence" value="ECO:0007669"/>
    <property type="project" value="InterPro"/>
</dbReference>